<accession>A0ABQ6BSZ9</accession>
<keyword evidence="1" id="KW-0812">Transmembrane</keyword>
<dbReference type="Pfam" id="PF11295">
    <property type="entry name" value="DUF3096"/>
    <property type="match status" value="1"/>
</dbReference>
<keyword evidence="1" id="KW-0472">Membrane</keyword>
<protein>
    <recommendedName>
        <fullName evidence="4">DUF3096 domain-containing protein</fullName>
    </recommendedName>
</protein>
<name>A0ABQ6BSZ9_9NEIS</name>
<gene>
    <name evidence="2" type="ORF">GCM10007860_22800</name>
</gene>
<feature type="transmembrane region" description="Helical" evidence="1">
    <location>
        <begin position="77"/>
        <end position="93"/>
    </location>
</feature>
<evidence type="ECO:0000313" key="3">
    <source>
        <dbReference type="Proteomes" id="UP001156836"/>
    </source>
</evidence>
<evidence type="ECO:0008006" key="4">
    <source>
        <dbReference type="Google" id="ProtNLM"/>
    </source>
</evidence>
<evidence type="ECO:0000256" key="1">
    <source>
        <dbReference type="SAM" id="Phobius"/>
    </source>
</evidence>
<keyword evidence="1" id="KW-1133">Transmembrane helix</keyword>
<feature type="transmembrane region" description="Helical" evidence="1">
    <location>
        <begin position="52"/>
        <end position="71"/>
    </location>
</feature>
<dbReference type="InterPro" id="IPR021446">
    <property type="entry name" value="DUF3096"/>
</dbReference>
<sequence length="94" mass="10478">MIRPCGESRLRPIRPTQNENATPRRRIFYVGAAWRAARLQTSQDPLETAMQLNLAIAPLVSLIAGILILAMPRLLNYIIALYLIIIGLVGLFGH</sequence>
<organism evidence="2 3">
    <name type="scientific">Chitiniphilus shinanonensis</name>
    <dbReference type="NCBI Taxonomy" id="553088"/>
    <lineage>
        <taxon>Bacteria</taxon>
        <taxon>Pseudomonadati</taxon>
        <taxon>Pseudomonadota</taxon>
        <taxon>Betaproteobacteria</taxon>
        <taxon>Neisseriales</taxon>
        <taxon>Chitinibacteraceae</taxon>
        <taxon>Chitiniphilus</taxon>
    </lineage>
</organism>
<evidence type="ECO:0000313" key="2">
    <source>
        <dbReference type="EMBL" id="GLS05130.1"/>
    </source>
</evidence>
<keyword evidence="3" id="KW-1185">Reference proteome</keyword>
<dbReference type="Proteomes" id="UP001156836">
    <property type="component" value="Unassembled WGS sequence"/>
</dbReference>
<reference evidence="3" key="1">
    <citation type="journal article" date="2019" name="Int. J. Syst. Evol. Microbiol.">
        <title>The Global Catalogue of Microorganisms (GCM) 10K type strain sequencing project: providing services to taxonomists for standard genome sequencing and annotation.</title>
        <authorList>
            <consortium name="The Broad Institute Genomics Platform"/>
            <consortium name="The Broad Institute Genome Sequencing Center for Infectious Disease"/>
            <person name="Wu L."/>
            <person name="Ma J."/>
        </authorList>
    </citation>
    <scope>NUCLEOTIDE SEQUENCE [LARGE SCALE GENOMIC DNA]</scope>
    <source>
        <strain evidence="3">NBRC 104970</strain>
    </source>
</reference>
<proteinExistence type="predicted"/>
<dbReference type="EMBL" id="BSOZ01000036">
    <property type="protein sequence ID" value="GLS05130.1"/>
    <property type="molecule type" value="Genomic_DNA"/>
</dbReference>
<comment type="caution">
    <text evidence="2">The sequence shown here is derived from an EMBL/GenBank/DDBJ whole genome shotgun (WGS) entry which is preliminary data.</text>
</comment>